<evidence type="ECO:0000313" key="1">
    <source>
        <dbReference type="EMBL" id="MBB5626057.1"/>
    </source>
</evidence>
<dbReference type="Proteomes" id="UP000588112">
    <property type="component" value="Unassembled WGS sequence"/>
</dbReference>
<evidence type="ECO:0000313" key="2">
    <source>
        <dbReference type="Proteomes" id="UP000588112"/>
    </source>
</evidence>
<sequence>MTPRRLLAVAGLAAGAKPHHPYALGAPGARG</sequence>
<gene>
    <name evidence="1" type="ORF">BJ981_001756</name>
</gene>
<organism evidence="1 2">
    <name type="scientific">Sphaerisporangium krabiense</name>
    <dbReference type="NCBI Taxonomy" id="763782"/>
    <lineage>
        <taxon>Bacteria</taxon>
        <taxon>Bacillati</taxon>
        <taxon>Actinomycetota</taxon>
        <taxon>Actinomycetes</taxon>
        <taxon>Streptosporangiales</taxon>
        <taxon>Streptosporangiaceae</taxon>
        <taxon>Sphaerisporangium</taxon>
    </lineage>
</organism>
<keyword evidence="2" id="KW-1185">Reference proteome</keyword>
<dbReference type="AlphaFoldDB" id="A0A7W8Z299"/>
<proteinExistence type="predicted"/>
<dbReference type="EMBL" id="JACHBR010000001">
    <property type="protein sequence ID" value="MBB5626057.1"/>
    <property type="molecule type" value="Genomic_DNA"/>
</dbReference>
<name>A0A7W8Z299_9ACTN</name>
<reference evidence="1 2" key="1">
    <citation type="submission" date="2020-08" db="EMBL/GenBank/DDBJ databases">
        <title>Sequencing the genomes of 1000 actinobacteria strains.</title>
        <authorList>
            <person name="Klenk H.-P."/>
        </authorList>
    </citation>
    <scope>NUCLEOTIDE SEQUENCE [LARGE SCALE GENOMIC DNA]</scope>
    <source>
        <strain evidence="1 2">DSM 45790</strain>
    </source>
</reference>
<accession>A0A7W8Z299</accession>
<comment type="caution">
    <text evidence="1">The sequence shown here is derived from an EMBL/GenBank/DDBJ whole genome shotgun (WGS) entry which is preliminary data.</text>
</comment>
<protein>
    <submittedName>
        <fullName evidence="1">Uncharacterized protein</fullName>
    </submittedName>
</protein>